<evidence type="ECO:0000313" key="2">
    <source>
        <dbReference type="EMBL" id="PKM89326.1"/>
    </source>
</evidence>
<comment type="caution">
    <text evidence="2">The sequence shown here is derived from an EMBL/GenBank/DDBJ whole genome shotgun (WGS) entry which is preliminary data.</text>
</comment>
<organism evidence="2 3">
    <name type="scientific">Candidatus Falkowbacteria bacterium HGW-Falkowbacteria-2</name>
    <dbReference type="NCBI Taxonomy" id="2013769"/>
    <lineage>
        <taxon>Bacteria</taxon>
        <taxon>Candidatus Falkowiibacteriota</taxon>
    </lineage>
</organism>
<evidence type="ECO:0000313" key="3">
    <source>
        <dbReference type="Proteomes" id="UP000233325"/>
    </source>
</evidence>
<feature type="signal peptide" evidence="1">
    <location>
        <begin position="1"/>
        <end position="23"/>
    </location>
</feature>
<dbReference type="Proteomes" id="UP000233325">
    <property type="component" value="Unassembled WGS sequence"/>
</dbReference>
<evidence type="ECO:0008006" key="4">
    <source>
        <dbReference type="Google" id="ProtNLM"/>
    </source>
</evidence>
<keyword evidence="1" id="KW-0732">Signal</keyword>
<dbReference type="EMBL" id="PHAH01000002">
    <property type="protein sequence ID" value="PKM89326.1"/>
    <property type="molecule type" value="Genomic_DNA"/>
</dbReference>
<reference evidence="2 3" key="1">
    <citation type="journal article" date="2017" name="ISME J.">
        <title>Potential for microbial H2 and metal transformations associated with novel bacteria and archaea in deep terrestrial subsurface sediments.</title>
        <authorList>
            <person name="Hernsdorf A.W."/>
            <person name="Amano Y."/>
            <person name="Miyakawa K."/>
            <person name="Ise K."/>
            <person name="Suzuki Y."/>
            <person name="Anantharaman K."/>
            <person name="Probst A."/>
            <person name="Burstein D."/>
            <person name="Thomas B.C."/>
            <person name="Banfield J.F."/>
        </authorList>
    </citation>
    <scope>NUCLEOTIDE SEQUENCE [LARGE SCALE GENOMIC DNA]</scope>
    <source>
        <strain evidence="2">HGW-Falkowbacteria-2</strain>
    </source>
</reference>
<gene>
    <name evidence="2" type="ORF">CVU83_00220</name>
</gene>
<name>A0A2N2E3P7_9BACT</name>
<proteinExistence type="predicted"/>
<feature type="chain" id="PRO_5014884414" description="Secretion system C-terminal sorting domain-containing protein" evidence="1">
    <location>
        <begin position="24"/>
        <end position="371"/>
    </location>
</feature>
<dbReference type="AlphaFoldDB" id="A0A2N2E3P7"/>
<accession>A0A2N2E3P7</accession>
<protein>
    <recommendedName>
        <fullName evidence="4">Secretion system C-terminal sorting domain-containing protein</fullName>
    </recommendedName>
</protein>
<evidence type="ECO:0000256" key="1">
    <source>
        <dbReference type="SAM" id="SignalP"/>
    </source>
</evidence>
<sequence>MKTTLYCTFLAIFMLIIANVSNAQSWERYETPEAMISIAVDANKVLAASYETLYQAALPIPSSGINWAPVPMPGSGPVTAVAIYNESIFLLRGNTLYKGVGDEWSAELPLIQRIAVSPDKDAGIVAWGDGQIHHYIDNMWYSRPFPVDVGAIAFDCSSFFVFTPDNSYWQGTNVYDLDMMGAIDIPYPMEAVCDDEQYFVGGYADNFSAWYQSHKNSIFRYLRVMTPGMLNTCTSIGDTIWAAGSLGTKGCIFNTEDLSSIEIFPQSITQIRSDADQNLLVAIDCVNSIYLRGGSTINSVSRIEDRHFVKINSVADDYLLFSSEVSGEYQIVTSTGATLRRIMVHEGNNKLSISELKPGVYFLGNEKFIVR</sequence>